<organism evidence="2">
    <name type="scientific">Clostridioides difficile</name>
    <name type="common">Peptoclostridium difficile</name>
    <dbReference type="NCBI Taxonomy" id="1496"/>
    <lineage>
        <taxon>Bacteria</taxon>
        <taxon>Bacillati</taxon>
        <taxon>Bacillota</taxon>
        <taxon>Clostridia</taxon>
        <taxon>Peptostreptococcales</taxon>
        <taxon>Peptostreptococcaceae</taxon>
        <taxon>Clostridioides</taxon>
    </lineage>
</organism>
<evidence type="ECO:0000313" key="2">
    <source>
        <dbReference type="EMBL" id="SUY83650.1"/>
    </source>
</evidence>
<evidence type="ECO:0000259" key="1">
    <source>
        <dbReference type="PROSITE" id="PS50263"/>
    </source>
</evidence>
<proteinExistence type="predicted"/>
<protein>
    <submittedName>
        <fullName evidence="2">Nitrilase</fullName>
        <ecNumber evidence="2">3.5.5.7</ecNumber>
    </submittedName>
</protein>
<reference evidence="2" key="1">
    <citation type="submission" date="2018-06" db="EMBL/GenBank/DDBJ databases">
        <authorList>
            <consortium name="Pathogen Informatics"/>
            <person name="Doyle S."/>
        </authorList>
    </citation>
    <scope>NUCLEOTIDE SEQUENCE</scope>
    <source>
        <strain evidence="2">NCTC13307</strain>
    </source>
</reference>
<dbReference type="InterPro" id="IPR036526">
    <property type="entry name" value="C-N_Hydrolase_sf"/>
</dbReference>
<dbReference type="EMBL" id="UFWD01000003">
    <property type="protein sequence ID" value="SUY83650.1"/>
    <property type="molecule type" value="Genomic_DNA"/>
</dbReference>
<dbReference type="SUPFAM" id="SSF56317">
    <property type="entry name" value="Carbon-nitrogen hydrolase"/>
    <property type="match status" value="1"/>
</dbReference>
<dbReference type="GO" id="GO:0018762">
    <property type="term" value="F:aliphatic nitrilase activity"/>
    <property type="evidence" value="ECO:0007669"/>
    <property type="project" value="UniProtKB-EC"/>
</dbReference>
<keyword evidence="2" id="KW-0378">Hydrolase</keyword>
<dbReference type="Gene3D" id="3.60.110.10">
    <property type="entry name" value="Carbon-nitrogen hydrolase"/>
    <property type="match status" value="1"/>
</dbReference>
<feature type="domain" description="CN hydrolase" evidence="1">
    <location>
        <begin position="8"/>
        <end position="43"/>
    </location>
</feature>
<dbReference type="InterPro" id="IPR003010">
    <property type="entry name" value="C-N_Hydrolase"/>
</dbReference>
<accession>A0A381KPE4</accession>
<dbReference type="AlphaFoldDB" id="A0A381KPE4"/>
<name>A0A381KPE4_CLODI</name>
<sequence length="43" mass="4681">MSKENKNVRIAVVQASPVIMDLEKTVEKALGLIKEAGRKGQIS</sequence>
<dbReference type="EC" id="3.5.5.7" evidence="2"/>
<dbReference type="PROSITE" id="PS50263">
    <property type="entry name" value="CN_HYDROLASE"/>
    <property type="match status" value="1"/>
</dbReference>
<gene>
    <name evidence="2" type="ORF">NCTC13307_04780</name>
</gene>